<evidence type="ECO:0000313" key="1">
    <source>
        <dbReference type="EMBL" id="WVX83802.1"/>
    </source>
</evidence>
<evidence type="ECO:0000313" key="2">
    <source>
        <dbReference type="Proteomes" id="UP001357223"/>
    </source>
</evidence>
<reference evidence="1 2" key="1">
    <citation type="submission" date="2023-10" db="EMBL/GenBank/DDBJ databases">
        <title>Niallia locisalis sp.nov. isolated from a salt pond sample.</title>
        <authorList>
            <person name="Li X.-J."/>
            <person name="Dong L."/>
        </authorList>
    </citation>
    <scope>NUCLEOTIDE SEQUENCE [LARGE SCALE GENOMIC DNA]</scope>
    <source>
        <strain evidence="1 2">DSM 29761</strain>
    </source>
</reference>
<accession>A0ABZ2CK88</accession>
<sequence>MDFYAKLPTDFLIAFYCEIMKNIEKGILTKNMYFELGLIILVANRRGITLDKPKDFEQVVDLKAIANEDIFQLSL</sequence>
<organism evidence="1 2">
    <name type="scientific">Niallia oryzisoli</name>
    <dbReference type="NCBI Taxonomy" id="1737571"/>
    <lineage>
        <taxon>Bacteria</taxon>
        <taxon>Bacillati</taxon>
        <taxon>Bacillota</taxon>
        <taxon>Bacilli</taxon>
        <taxon>Bacillales</taxon>
        <taxon>Bacillaceae</taxon>
        <taxon>Niallia</taxon>
    </lineage>
</organism>
<dbReference type="RefSeq" id="WP_338452674.1">
    <property type="nucleotide sequence ID" value="NZ_CP137640.1"/>
</dbReference>
<protein>
    <submittedName>
        <fullName evidence="1">Uncharacterized protein</fullName>
    </submittedName>
</protein>
<proteinExistence type="predicted"/>
<dbReference type="EMBL" id="CP137640">
    <property type="protein sequence ID" value="WVX83802.1"/>
    <property type="molecule type" value="Genomic_DNA"/>
</dbReference>
<gene>
    <name evidence="1" type="ORF">R4Z09_12870</name>
</gene>
<name>A0ABZ2CK88_9BACI</name>
<dbReference type="Proteomes" id="UP001357223">
    <property type="component" value="Chromosome"/>
</dbReference>
<keyword evidence="2" id="KW-1185">Reference proteome</keyword>